<dbReference type="EMBL" id="JBJJXE010000008">
    <property type="protein sequence ID" value="MFL1732586.1"/>
    <property type="molecule type" value="Genomic_DNA"/>
</dbReference>
<dbReference type="Gene3D" id="3.30.2350.10">
    <property type="entry name" value="Pseudouridine synthase"/>
    <property type="match status" value="1"/>
</dbReference>
<sequence>MMEGVSPSKIYLEKFCDKAKTPALIFDFFCQKFPHITIDEWQRRFDEGLVFWDDGMPVRADEPYVHGRNVYYYRFLASEVVVPFEHEVIFENQEFMVVDKPHFLTVTPSGDYVKQTLLTRLKHQTNNPDLSPIHRLDKETAGLILISKNPKTRSLYQSLFHTQDIKKIYHAIAPINHELTFPLDLHLHLTRGDPFYIMQVKSEKPNSHTRMTLIKTQGDWAKYELEPSTGKLHQLRVHLNHLGIAIKNDPYYPCVRHKATNDFTLPLQLLAYSLCFIDPMTGRECFFSSNRTLEF</sequence>
<evidence type="ECO:0000259" key="1">
    <source>
        <dbReference type="Pfam" id="PF00849"/>
    </source>
</evidence>
<dbReference type="InterPro" id="IPR050188">
    <property type="entry name" value="RluA_PseudoU_synthase"/>
</dbReference>
<protein>
    <submittedName>
        <fullName evidence="2">Pseudouridine synthase</fullName>
    </submittedName>
</protein>
<dbReference type="RefSeq" id="WP_407069182.1">
    <property type="nucleotide sequence ID" value="NZ_JBJJXE010000008.1"/>
</dbReference>
<comment type="caution">
    <text evidence="2">The sequence shown here is derived from an EMBL/GenBank/DDBJ whole genome shotgun (WGS) entry which is preliminary data.</text>
</comment>
<dbReference type="Pfam" id="PF00849">
    <property type="entry name" value="PseudoU_synth_2"/>
    <property type="match status" value="1"/>
</dbReference>
<feature type="domain" description="Pseudouridine synthase RsuA/RluA-like" evidence="1">
    <location>
        <begin position="95"/>
        <end position="241"/>
    </location>
</feature>
<dbReference type="PROSITE" id="PS01129">
    <property type="entry name" value="PSI_RLU"/>
    <property type="match status" value="1"/>
</dbReference>
<dbReference type="InterPro" id="IPR006224">
    <property type="entry name" value="PsdUridine_synth_RluA-like_CS"/>
</dbReference>
<organism evidence="2 3">
    <name type="scientific">Moraxella oculi</name>
    <dbReference type="NCBI Taxonomy" id="2940516"/>
    <lineage>
        <taxon>Bacteria</taxon>
        <taxon>Pseudomonadati</taxon>
        <taxon>Pseudomonadota</taxon>
        <taxon>Gammaproteobacteria</taxon>
        <taxon>Moraxellales</taxon>
        <taxon>Moraxellaceae</taxon>
        <taxon>Moraxella</taxon>
    </lineage>
</organism>
<dbReference type="InterPro" id="IPR020103">
    <property type="entry name" value="PsdUridine_synth_cat_dom_sf"/>
</dbReference>
<dbReference type="SUPFAM" id="SSF55120">
    <property type="entry name" value="Pseudouridine synthase"/>
    <property type="match status" value="1"/>
</dbReference>
<name>A0ABW8U6D0_9GAMM</name>
<evidence type="ECO:0000313" key="3">
    <source>
        <dbReference type="Proteomes" id="UP001624684"/>
    </source>
</evidence>
<gene>
    <name evidence="2" type="ORF">ACJHVH_06200</name>
</gene>
<reference evidence="2 3" key="1">
    <citation type="submission" date="2024-11" db="EMBL/GenBank/DDBJ databases">
        <title>First Report of Moraxella oculi in Brazil in an Infectious Bovine Keratoconjunctivitis Outbreak.</title>
        <authorList>
            <person name="Carvalho C.V."/>
            <person name="Domingues R."/>
            <person name="Coutinho C."/>
            <person name="Honorio N.T.B.S."/>
            <person name="Faza D.R.L.R."/>
            <person name="Carvalho W.A."/>
            <person name="Machado A.B.F."/>
            <person name="Martins M.F."/>
            <person name="Gaspar E.B."/>
        </authorList>
    </citation>
    <scope>NUCLEOTIDE SEQUENCE [LARGE SCALE GENOMIC DNA]</scope>
    <source>
        <strain evidence="2 3">2117LE</strain>
    </source>
</reference>
<proteinExistence type="predicted"/>
<accession>A0ABW8U6D0</accession>
<dbReference type="PANTHER" id="PTHR21600">
    <property type="entry name" value="MITOCHONDRIAL RNA PSEUDOURIDINE SYNTHASE"/>
    <property type="match status" value="1"/>
</dbReference>
<dbReference type="Proteomes" id="UP001624684">
    <property type="component" value="Unassembled WGS sequence"/>
</dbReference>
<dbReference type="InterPro" id="IPR006145">
    <property type="entry name" value="PsdUridine_synth_RsuA/RluA"/>
</dbReference>
<dbReference type="PANTHER" id="PTHR21600:SF84">
    <property type="entry name" value="PSEUDOURIDINE SYNTHASE RSUA_RLUA-LIKE DOMAIN-CONTAINING PROTEIN"/>
    <property type="match status" value="1"/>
</dbReference>
<keyword evidence="3" id="KW-1185">Reference proteome</keyword>
<evidence type="ECO:0000313" key="2">
    <source>
        <dbReference type="EMBL" id="MFL1732586.1"/>
    </source>
</evidence>